<dbReference type="InterPro" id="IPR016140">
    <property type="entry name" value="Bifunc_inhib/LTP/seed_store"/>
</dbReference>
<gene>
    <name evidence="3" type="ORF">KP509_09G055000</name>
</gene>
<dbReference type="AlphaFoldDB" id="A0A8T2UAK4"/>
<evidence type="ECO:0000259" key="2">
    <source>
        <dbReference type="Pfam" id="PF14368"/>
    </source>
</evidence>
<keyword evidence="1" id="KW-1133">Transmembrane helix</keyword>
<dbReference type="PANTHER" id="PTHR33286:SF1">
    <property type="entry name" value="OS01G0800600 PROTEIN"/>
    <property type="match status" value="1"/>
</dbReference>
<dbReference type="InterPro" id="IPR036312">
    <property type="entry name" value="Bifun_inhib/LTP/seed_sf"/>
</dbReference>
<protein>
    <recommendedName>
        <fullName evidence="2">Bifunctional inhibitor/plant lipid transfer protein/seed storage helical domain-containing protein</fullName>
    </recommendedName>
</protein>
<name>A0A8T2UAK4_CERRI</name>
<feature type="transmembrane region" description="Helical" evidence="1">
    <location>
        <begin position="7"/>
        <end position="27"/>
    </location>
</feature>
<dbReference type="EMBL" id="CM035414">
    <property type="protein sequence ID" value="KAH7429539.1"/>
    <property type="molecule type" value="Genomic_DNA"/>
</dbReference>
<dbReference type="SUPFAM" id="SSF47699">
    <property type="entry name" value="Bifunctional inhibitor/lipid-transfer protein/seed storage 2S albumin"/>
    <property type="match status" value="1"/>
</dbReference>
<accession>A0A8T2UAK4</accession>
<dbReference type="Pfam" id="PF14368">
    <property type="entry name" value="LTP_2"/>
    <property type="match status" value="1"/>
</dbReference>
<evidence type="ECO:0000256" key="1">
    <source>
        <dbReference type="SAM" id="Phobius"/>
    </source>
</evidence>
<feature type="domain" description="Bifunctional inhibitor/plant lipid transfer protein/seed storage helical" evidence="2">
    <location>
        <begin position="14"/>
        <end position="99"/>
    </location>
</feature>
<organism evidence="3 4">
    <name type="scientific">Ceratopteris richardii</name>
    <name type="common">Triangle waterfern</name>
    <dbReference type="NCBI Taxonomy" id="49495"/>
    <lineage>
        <taxon>Eukaryota</taxon>
        <taxon>Viridiplantae</taxon>
        <taxon>Streptophyta</taxon>
        <taxon>Embryophyta</taxon>
        <taxon>Tracheophyta</taxon>
        <taxon>Polypodiopsida</taxon>
        <taxon>Polypodiidae</taxon>
        <taxon>Polypodiales</taxon>
        <taxon>Pteridineae</taxon>
        <taxon>Pteridaceae</taxon>
        <taxon>Parkerioideae</taxon>
        <taxon>Ceratopteris</taxon>
    </lineage>
</organism>
<keyword evidence="1" id="KW-0472">Membrane</keyword>
<keyword evidence="4" id="KW-1185">Reference proteome</keyword>
<comment type="caution">
    <text evidence="3">The sequence shown here is derived from an EMBL/GenBank/DDBJ whole genome shotgun (WGS) entry which is preliminary data.</text>
</comment>
<dbReference type="Gene3D" id="1.10.110.10">
    <property type="entry name" value="Plant lipid-transfer and hydrophobic proteins"/>
    <property type="match status" value="1"/>
</dbReference>
<proteinExistence type="predicted"/>
<reference evidence="3" key="1">
    <citation type="submission" date="2021-08" db="EMBL/GenBank/DDBJ databases">
        <title>WGS assembly of Ceratopteris richardii.</title>
        <authorList>
            <person name="Marchant D.B."/>
            <person name="Chen G."/>
            <person name="Jenkins J."/>
            <person name="Shu S."/>
            <person name="Leebens-Mack J."/>
            <person name="Grimwood J."/>
            <person name="Schmutz J."/>
            <person name="Soltis P."/>
            <person name="Soltis D."/>
            <person name="Chen Z.-H."/>
        </authorList>
    </citation>
    <scope>NUCLEOTIDE SEQUENCE</scope>
    <source>
        <strain evidence="3">Whitten #5841</strain>
        <tissue evidence="3">Leaf</tissue>
    </source>
</reference>
<keyword evidence="1" id="KW-0812">Transmembrane</keyword>
<evidence type="ECO:0000313" key="4">
    <source>
        <dbReference type="Proteomes" id="UP000825935"/>
    </source>
</evidence>
<evidence type="ECO:0000313" key="3">
    <source>
        <dbReference type="EMBL" id="KAH7429539.1"/>
    </source>
</evidence>
<sequence length="104" mass="11014">MEGRKRWSLAAMAALMTMVMVIVMAGVEGACPTQGQLANSCGQYVLGNNLPLPPPNGVCCKLLRATNPSCICSVIPPQARYLVNPQGLKNIRSSCGIKFNCAGF</sequence>
<dbReference type="Proteomes" id="UP000825935">
    <property type="component" value="Chromosome 9"/>
</dbReference>
<dbReference type="PANTHER" id="PTHR33286">
    <property type="entry name" value="BIFUNCTIONAL INHIBITOR/LIPID-TRANSFER PROTEIN/SEED STORAGE 2S ALBUMIN SUPERFAMILY PROTEIN"/>
    <property type="match status" value="1"/>
</dbReference>